<dbReference type="Proteomes" id="UP000184280">
    <property type="component" value="Unassembled WGS sequence"/>
</dbReference>
<reference evidence="2 4" key="1">
    <citation type="submission" date="2016-10" db="EMBL/GenBank/DDBJ databases">
        <authorList>
            <person name="de Groot N.N."/>
        </authorList>
    </citation>
    <scope>NUCLEOTIDE SEQUENCE [LARGE SCALE GENOMIC DNA]</scope>
    <source>
        <strain evidence="2 4">D31d</strain>
    </source>
</reference>
<dbReference type="AlphaFoldDB" id="A0A1M7IDQ3"/>
<name>A0A1M7IDQ3_XYLRU</name>
<dbReference type="EMBL" id="FNRF01000001">
    <property type="protein sequence ID" value="SEA11850.1"/>
    <property type="molecule type" value="Genomic_DNA"/>
</dbReference>
<feature type="signal peptide" evidence="1">
    <location>
        <begin position="1"/>
        <end position="21"/>
    </location>
</feature>
<dbReference type="PROSITE" id="PS51257">
    <property type="entry name" value="PROKAR_LIPOPROTEIN"/>
    <property type="match status" value="1"/>
</dbReference>
<evidence type="ECO:0008006" key="6">
    <source>
        <dbReference type="Google" id="ProtNLM"/>
    </source>
</evidence>
<accession>A0A1M7IDQ3</accession>
<evidence type="ECO:0000313" key="3">
    <source>
        <dbReference type="EMBL" id="SHM38884.1"/>
    </source>
</evidence>
<proteinExistence type="predicted"/>
<keyword evidence="1" id="KW-0732">Signal</keyword>
<organism evidence="3 5">
    <name type="scientific">Xylanibacter ruminicola</name>
    <name type="common">Prevotella ruminicola</name>
    <dbReference type="NCBI Taxonomy" id="839"/>
    <lineage>
        <taxon>Bacteria</taxon>
        <taxon>Pseudomonadati</taxon>
        <taxon>Bacteroidota</taxon>
        <taxon>Bacteroidia</taxon>
        <taxon>Bacteroidales</taxon>
        <taxon>Prevotellaceae</taxon>
        <taxon>Xylanibacter</taxon>
    </lineage>
</organism>
<feature type="chain" id="PRO_5015066983" description="Fibronectin type-III domain-containing protein" evidence="1">
    <location>
        <begin position="22"/>
        <end position="448"/>
    </location>
</feature>
<evidence type="ECO:0000313" key="2">
    <source>
        <dbReference type="EMBL" id="SEA11850.1"/>
    </source>
</evidence>
<protein>
    <recommendedName>
        <fullName evidence="6">Fibronectin type-III domain-containing protein</fullName>
    </recommendedName>
</protein>
<dbReference type="EMBL" id="FRCJ01000003">
    <property type="protein sequence ID" value="SHM38884.1"/>
    <property type="molecule type" value="Genomic_DNA"/>
</dbReference>
<gene>
    <name evidence="3" type="ORF">SAMN04488494_1855</name>
    <name evidence="2" type="ORF">SAMN05216462_0690</name>
</gene>
<dbReference type="Proteomes" id="UP000182257">
    <property type="component" value="Unassembled WGS sequence"/>
</dbReference>
<reference evidence="3 5" key="2">
    <citation type="submission" date="2016-11" db="EMBL/GenBank/DDBJ databases">
        <authorList>
            <person name="Jaros S."/>
            <person name="Januszkiewicz K."/>
            <person name="Wedrychowicz H."/>
        </authorList>
    </citation>
    <scope>NUCLEOTIDE SEQUENCE [LARGE SCALE GENOMIC DNA]</scope>
    <source>
        <strain evidence="3 5">BPI-34</strain>
    </source>
</reference>
<evidence type="ECO:0000256" key="1">
    <source>
        <dbReference type="SAM" id="SignalP"/>
    </source>
</evidence>
<evidence type="ECO:0000313" key="4">
    <source>
        <dbReference type="Proteomes" id="UP000182257"/>
    </source>
</evidence>
<sequence length="448" mass="49531">MSRVWLIAVLMYGFTAVSCSGDDNGPKHDGKYIVTNPVEIIGMTYATLSGEYYPDNLPQAYANGMPMQFGVELSTSPRFEANNSLSGYVDDLQGSHFAATAFGLIPGTQYYARTFLEFGAERLYGETQPFVTLPMELILSAEEVSGVSYDKANVDVKFSNTSALPSQYDNVMYGVLYSTEKDLLDNKQTMLNNDDFENGLLLFAQASAGVSSQKLVLDKLKSNTTYYYCASVLCGDQLACKLGPVKSFTTGNRDGLMTIDNIDAKFIYAELTGTTHLIETGLEYKLFYQGVGDSWVLNEEMKKDGNKLSVVLDAITYGRSYECWIGAVKNGYTVAESEKHVFKTDDPANHILPGEPTDITSTSATITCVMDAEGFDSEQWASVYYGKDKNNLINLTTAPRVGNQFVLTLKNLQPNTTYYYSFSGLCTLRFGYADWFKSPVKSFTTLPE</sequence>
<evidence type="ECO:0000313" key="5">
    <source>
        <dbReference type="Proteomes" id="UP000184280"/>
    </source>
</evidence>